<evidence type="ECO:0000256" key="1">
    <source>
        <dbReference type="ARBA" id="ARBA00006692"/>
    </source>
</evidence>
<sequence length="469" mass="52581">MKELDPDESNLLFDNQFSIRDVIEQGPFSNVYRIVQGGSNRKFILRSICLNLFKKHTGLGPEDIDEEIRICQNLQHPYVCRLEKTINSINYRHMIFENMEGNDICFEIVQRACNGFVFSEYVVSHYTRQLLDALDYCHSRNLVHRDVRPHNLVLATKDTSAPMKLCGFSVAKDLSTGGSSASCGRVGVPQFMAPEIVKKDRMSCSSDIWSSGVVLFLLLAGRLPFTGTTSDIYAQIMEGVVDVDGYMPNISESARNLVRRMLTADPAKRITAKEALNHEWIRDKEHMASRKHMNNVIDHMRRYNESRKLKSNVLSAVNSGRFDETTPRHDTSQTTAFVDGSSPGGDCCQRGESSTNEATEQPTNKDLSGAYKVLASLDAINSLSDPNSYKTGNSTIEKIQGDGSVRNLLRVRTNNLETSSSNFSEAGMFSVSVSVSLFIFSFFTKSGAPGRLRQARRFNYENRSPTQLE</sequence>
<accession>A0A8R1HLK4</accession>
<feature type="domain" description="Protein kinase" evidence="8">
    <location>
        <begin position="17"/>
        <end position="281"/>
    </location>
</feature>
<keyword evidence="6" id="KW-0067">ATP-binding</keyword>
<dbReference type="SMART" id="SM00219">
    <property type="entry name" value="TyrKc"/>
    <property type="match status" value="1"/>
</dbReference>
<dbReference type="GO" id="GO:0004674">
    <property type="term" value="F:protein serine/threonine kinase activity"/>
    <property type="evidence" value="ECO:0007669"/>
    <property type="project" value="UniProtKB-KW"/>
</dbReference>
<evidence type="ECO:0000256" key="5">
    <source>
        <dbReference type="ARBA" id="ARBA00022777"/>
    </source>
</evidence>
<proteinExistence type="inferred from homology"/>
<dbReference type="InterPro" id="IPR011009">
    <property type="entry name" value="Kinase-like_dom_sf"/>
</dbReference>
<dbReference type="EnsemblMetazoa" id="CJA01898.1">
    <property type="protein sequence ID" value="CJA01898.1"/>
    <property type="gene ID" value="WBGene00121102"/>
</dbReference>
<keyword evidence="4" id="KW-0547">Nucleotide-binding</keyword>
<dbReference type="Gene3D" id="3.30.200.20">
    <property type="entry name" value="Phosphorylase Kinase, domain 1"/>
    <property type="match status" value="1"/>
</dbReference>
<organism evidence="9 10">
    <name type="scientific">Caenorhabditis japonica</name>
    <dbReference type="NCBI Taxonomy" id="281687"/>
    <lineage>
        <taxon>Eukaryota</taxon>
        <taxon>Metazoa</taxon>
        <taxon>Ecdysozoa</taxon>
        <taxon>Nematoda</taxon>
        <taxon>Chromadorea</taxon>
        <taxon>Rhabditida</taxon>
        <taxon>Rhabditina</taxon>
        <taxon>Rhabditomorpha</taxon>
        <taxon>Rhabditoidea</taxon>
        <taxon>Rhabditidae</taxon>
        <taxon>Peloderinae</taxon>
        <taxon>Caenorhabditis</taxon>
    </lineage>
</organism>
<dbReference type="Gene3D" id="1.10.510.10">
    <property type="entry name" value="Transferase(Phosphotransferase) domain 1"/>
    <property type="match status" value="1"/>
</dbReference>
<dbReference type="InterPro" id="IPR000719">
    <property type="entry name" value="Prot_kinase_dom"/>
</dbReference>
<dbReference type="Pfam" id="PF00069">
    <property type="entry name" value="Pkinase"/>
    <property type="match status" value="1"/>
</dbReference>
<reference evidence="9" key="2">
    <citation type="submission" date="2022-06" db="UniProtKB">
        <authorList>
            <consortium name="EnsemblMetazoa"/>
        </authorList>
    </citation>
    <scope>IDENTIFICATION</scope>
    <source>
        <strain evidence="9">DF5081</strain>
    </source>
</reference>
<keyword evidence="2" id="KW-0723">Serine/threonine-protein kinase</keyword>
<comment type="similarity">
    <text evidence="1">Belongs to the protein kinase superfamily. CAMK Ser/Thr protein kinase family.</text>
</comment>
<dbReference type="InterPro" id="IPR020635">
    <property type="entry name" value="Tyr_kinase_cat_dom"/>
</dbReference>
<name>A0A8R1HLK4_CAEJA</name>
<reference evidence="10" key="1">
    <citation type="submission" date="2010-08" db="EMBL/GenBank/DDBJ databases">
        <authorList>
            <consortium name="Caenorhabditis japonica Sequencing Consortium"/>
            <person name="Wilson R.K."/>
        </authorList>
    </citation>
    <scope>NUCLEOTIDE SEQUENCE [LARGE SCALE GENOMIC DNA]</scope>
    <source>
        <strain evidence="10">DF5081</strain>
    </source>
</reference>
<keyword evidence="3" id="KW-0808">Transferase</keyword>
<evidence type="ECO:0000256" key="7">
    <source>
        <dbReference type="SAM" id="MobiDB-lite"/>
    </source>
</evidence>
<evidence type="ECO:0000256" key="4">
    <source>
        <dbReference type="ARBA" id="ARBA00022741"/>
    </source>
</evidence>
<evidence type="ECO:0000259" key="8">
    <source>
        <dbReference type="PROSITE" id="PS50011"/>
    </source>
</evidence>
<evidence type="ECO:0000256" key="6">
    <source>
        <dbReference type="ARBA" id="ARBA00022840"/>
    </source>
</evidence>
<dbReference type="PROSITE" id="PS50011">
    <property type="entry name" value="PROTEIN_KINASE_DOM"/>
    <property type="match status" value="1"/>
</dbReference>
<dbReference type="PANTHER" id="PTHR24349">
    <property type="entry name" value="SERINE/THREONINE-PROTEIN KINASE"/>
    <property type="match status" value="1"/>
</dbReference>
<evidence type="ECO:0000256" key="2">
    <source>
        <dbReference type="ARBA" id="ARBA00022527"/>
    </source>
</evidence>
<dbReference type="Proteomes" id="UP000005237">
    <property type="component" value="Unassembled WGS sequence"/>
</dbReference>
<dbReference type="GO" id="GO:0005524">
    <property type="term" value="F:ATP binding"/>
    <property type="evidence" value="ECO:0007669"/>
    <property type="project" value="UniProtKB-KW"/>
</dbReference>
<dbReference type="GO" id="GO:0004713">
    <property type="term" value="F:protein tyrosine kinase activity"/>
    <property type="evidence" value="ECO:0007669"/>
    <property type="project" value="InterPro"/>
</dbReference>
<evidence type="ECO:0000256" key="3">
    <source>
        <dbReference type="ARBA" id="ARBA00022679"/>
    </source>
</evidence>
<dbReference type="SUPFAM" id="SSF56112">
    <property type="entry name" value="Protein kinase-like (PK-like)"/>
    <property type="match status" value="1"/>
</dbReference>
<feature type="compositionally biased region" description="Polar residues" evidence="7">
    <location>
        <begin position="351"/>
        <end position="365"/>
    </location>
</feature>
<protein>
    <submittedName>
        <fullName evidence="9">Protein kinase domain-containing protein</fullName>
    </submittedName>
</protein>
<dbReference type="PROSITE" id="PS00109">
    <property type="entry name" value="PROTEIN_KINASE_TYR"/>
    <property type="match status" value="1"/>
</dbReference>
<evidence type="ECO:0000313" key="10">
    <source>
        <dbReference type="Proteomes" id="UP000005237"/>
    </source>
</evidence>
<dbReference type="AlphaFoldDB" id="A0A8R1HLK4"/>
<dbReference type="InterPro" id="IPR008266">
    <property type="entry name" value="Tyr_kinase_AS"/>
</dbReference>
<feature type="compositionally biased region" description="Basic and acidic residues" evidence="7">
    <location>
        <begin position="321"/>
        <end position="331"/>
    </location>
</feature>
<evidence type="ECO:0000313" key="9">
    <source>
        <dbReference type="EnsemblMetazoa" id="CJA01898.1"/>
    </source>
</evidence>
<feature type="region of interest" description="Disordered" evidence="7">
    <location>
        <begin position="321"/>
        <end position="365"/>
    </location>
</feature>
<dbReference type="InterPro" id="IPR050205">
    <property type="entry name" value="CDPK_Ser/Thr_kinases"/>
</dbReference>
<keyword evidence="10" id="KW-1185">Reference proteome</keyword>
<keyword evidence="5" id="KW-0418">Kinase</keyword>